<feature type="transmembrane region" description="Helical" evidence="7">
    <location>
        <begin position="324"/>
        <end position="341"/>
    </location>
</feature>
<feature type="transmembrane region" description="Helical" evidence="7">
    <location>
        <begin position="93"/>
        <end position="115"/>
    </location>
</feature>
<dbReference type="PANTHER" id="PTHR42718:SF42">
    <property type="entry name" value="EXPORT PROTEIN"/>
    <property type="match status" value="1"/>
</dbReference>
<dbReference type="PANTHER" id="PTHR42718">
    <property type="entry name" value="MAJOR FACILITATOR SUPERFAMILY MULTIDRUG TRANSPORTER MFSC"/>
    <property type="match status" value="1"/>
</dbReference>
<evidence type="ECO:0000313" key="10">
    <source>
        <dbReference type="Proteomes" id="UP000322927"/>
    </source>
</evidence>
<feature type="transmembrane region" description="Helical" evidence="7">
    <location>
        <begin position="68"/>
        <end position="87"/>
    </location>
</feature>
<gene>
    <name evidence="9" type="ORF">DEJ48_02310</name>
</gene>
<feature type="transmembrane region" description="Helical" evidence="7">
    <location>
        <begin position="220"/>
        <end position="238"/>
    </location>
</feature>
<dbReference type="EMBL" id="CP029192">
    <property type="protein sequence ID" value="QES32391.1"/>
    <property type="molecule type" value="Genomic_DNA"/>
</dbReference>
<evidence type="ECO:0000256" key="1">
    <source>
        <dbReference type="ARBA" id="ARBA00004651"/>
    </source>
</evidence>
<feature type="transmembrane region" description="Helical" evidence="7">
    <location>
        <begin position="262"/>
        <end position="280"/>
    </location>
</feature>
<dbReference type="SUPFAM" id="SSF103473">
    <property type="entry name" value="MFS general substrate transporter"/>
    <property type="match status" value="1"/>
</dbReference>
<feature type="transmembrane region" description="Helical" evidence="7">
    <location>
        <begin position="189"/>
        <end position="208"/>
    </location>
</feature>
<dbReference type="AlphaFoldDB" id="A0A5P2BTJ2"/>
<feature type="transmembrane region" description="Helical" evidence="7">
    <location>
        <begin position="347"/>
        <end position="373"/>
    </location>
</feature>
<feature type="transmembrane region" description="Helical" evidence="7">
    <location>
        <begin position="394"/>
        <end position="412"/>
    </location>
</feature>
<feature type="transmembrane region" description="Helical" evidence="7">
    <location>
        <begin position="432"/>
        <end position="451"/>
    </location>
</feature>
<accession>A0A5P2BTJ2</accession>
<evidence type="ECO:0000313" key="9">
    <source>
        <dbReference type="EMBL" id="QES32391.1"/>
    </source>
</evidence>
<keyword evidence="3 7" id="KW-1133">Transmembrane helix</keyword>
<dbReference type="GO" id="GO:0046677">
    <property type="term" value="P:response to antibiotic"/>
    <property type="evidence" value="ECO:0007669"/>
    <property type="project" value="UniProtKB-KW"/>
</dbReference>
<dbReference type="InterPro" id="IPR011701">
    <property type="entry name" value="MFS"/>
</dbReference>
<dbReference type="PRINTS" id="PR01036">
    <property type="entry name" value="TCRTETB"/>
</dbReference>
<comment type="subcellular location">
    <subcellularLocation>
        <location evidence="1">Cell membrane</location>
        <topology evidence="1">Multi-pass membrane protein</topology>
    </subcellularLocation>
</comment>
<feature type="transmembrane region" description="Helical" evidence="7">
    <location>
        <begin position="155"/>
        <end position="177"/>
    </location>
</feature>
<dbReference type="Gene3D" id="1.20.1720.10">
    <property type="entry name" value="Multidrug resistance protein D"/>
    <property type="match status" value="1"/>
</dbReference>
<keyword evidence="4 7" id="KW-0472">Membrane</keyword>
<keyword evidence="5" id="KW-0046">Antibiotic resistance</keyword>
<proteinExistence type="predicted"/>
<feature type="region of interest" description="Disordered" evidence="6">
    <location>
        <begin position="458"/>
        <end position="509"/>
    </location>
</feature>
<feature type="domain" description="Major facilitator superfamily (MFS) profile" evidence="8">
    <location>
        <begin position="2"/>
        <end position="455"/>
    </location>
</feature>
<feature type="transmembrane region" description="Helical" evidence="7">
    <location>
        <begin position="127"/>
        <end position="149"/>
    </location>
</feature>
<feature type="transmembrane region" description="Helical" evidence="7">
    <location>
        <begin position="292"/>
        <end position="312"/>
    </location>
</feature>
<dbReference type="Pfam" id="PF07690">
    <property type="entry name" value="MFS_1"/>
    <property type="match status" value="1"/>
</dbReference>
<evidence type="ECO:0000256" key="2">
    <source>
        <dbReference type="ARBA" id="ARBA00022692"/>
    </source>
</evidence>
<feature type="transmembrane region" description="Helical" evidence="7">
    <location>
        <begin position="37"/>
        <end position="56"/>
    </location>
</feature>
<dbReference type="InterPro" id="IPR036259">
    <property type="entry name" value="MFS_trans_sf"/>
</dbReference>
<reference evidence="9 10" key="1">
    <citation type="submission" date="2018-05" db="EMBL/GenBank/DDBJ databases">
        <title>Streptomyces venezuelae.</title>
        <authorList>
            <person name="Kim W."/>
            <person name="Lee N."/>
            <person name="Cho B.-K."/>
        </authorList>
    </citation>
    <scope>NUCLEOTIDE SEQUENCE [LARGE SCALE GENOMIC DNA]</scope>
    <source>
        <strain evidence="9 10">ATCC 14584</strain>
    </source>
</reference>
<dbReference type="GO" id="GO:0022857">
    <property type="term" value="F:transmembrane transporter activity"/>
    <property type="evidence" value="ECO:0007669"/>
    <property type="project" value="InterPro"/>
</dbReference>
<name>A0A5P2BTJ2_STRVZ</name>
<evidence type="ECO:0000256" key="5">
    <source>
        <dbReference type="ARBA" id="ARBA00023251"/>
    </source>
</evidence>
<protein>
    <submittedName>
        <fullName evidence="9">MFS transporter</fullName>
    </submittedName>
</protein>
<feature type="compositionally biased region" description="Low complexity" evidence="6">
    <location>
        <begin position="489"/>
        <end position="509"/>
    </location>
</feature>
<evidence type="ECO:0000259" key="8">
    <source>
        <dbReference type="PROSITE" id="PS50850"/>
    </source>
</evidence>
<evidence type="ECO:0000256" key="4">
    <source>
        <dbReference type="ARBA" id="ARBA00023136"/>
    </source>
</evidence>
<dbReference type="GO" id="GO:0005886">
    <property type="term" value="C:plasma membrane"/>
    <property type="evidence" value="ECO:0007669"/>
    <property type="project" value="UniProtKB-SubCell"/>
</dbReference>
<keyword evidence="2 7" id="KW-0812">Transmembrane</keyword>
<dbReference type="CDD" id="cd17321">
    <property type="entry name" value="MFS_MMR_MDR_like"/>
    <property type="match status" value="1"/>
</dbReference>
<evidence type="ECO:0000256" key="6">
    <source>
        <dbReference type="SAM" id="MobiDB-lite"/>
    </source>
</evidence>
<evidence type="ECO:0000256" key="7">
    <source>
        <dbReference type="SAM" id="Phobius"/>
    </source>
</evidence>
<dbReference type="OrthoDB" id="7375466at2"/>
<dbReference type="Gene3D" id="1.20.1250.20">
    <property type="entry name" value="MFS general substrate transporter like domains"/>
    <property type="match status" value="1"/>
</dbReference>
<evidence type="ECO:0000256" key="3">
    <source>
        <dbReference type="ARBA" id="ARBA00022989"/>
    </source>
</evidence>
<dbReference type="PROSITE" id="PS50850">
    <property type="entry name" value="MFS"/>
    <property type="match status" value="1"/>
</dbReference>
<dbReference type="InterPro" id="IPR020846">
    <property type="entry name" value="MFS_dom"/>
</dbReference>
<organism evidence="9 10">
    <name type="scientific">Streptomyces venezuelae</name>
    <dbReference type="NCBI Taxonomy" id="54571"/>
    <lineage>
        <taxon>Bacteria</taxon>
        <taxon>Bacillati</taxon>
        <taxon>Actinomycetota</taxon>
        <taxon>Actinomycetes</taxon>
        <taxon>Kitasatosporales</taxon>
        <taxon>Streptomycetaceae</taxon>
        <taxon>Streptomyces</taxon>
    </lineage>
</organism>
<dbReference type="Proteomes" id="UP000322927">
    <property type="component" value="Chromosome"/>
</dbReference>
<sequence length="509" mass="51673">MALTGLSAAFLFEMMSNTVLNVALPTIGRDLAAPTAALQWVTNGYSVVFGALMLVFGVIADRLGRRRVMLVGLALLGGASLASVAVTSTGELIAVRAVMGLAAAMTTPMTMAMAFRLFDTEGLRVRAITLISTVGMVGLAIGPTVGGFVLSFAPWQVLLLVNVPIVALAIIGIRVGVPADDPADLHRAPADLTGGALGTATIVLALVAPTLFADSGAGSWAPWAAAAGFAVAAVLFVVRERSTRHPLLDLALVARPRVSGGLAYKAASGLANAGLAYLVTLQLQLDWGWSPALASVGMLPQVVVLIAGGPFVHRFVERAGIDRAAWLSAGSVVAGLAVYTLSGRLGYPWVAAALVLVAAGMRVVGAAAGVNVLNGLPRNRTSTGAALVDTAAEVTAAVGVAVVGTVLAAVFVGNVTAGNWSPEQTEQFREAVTVSGTVLTLVSAGLVGWAIRRTRPAVEASGEQQAGAPSAEPSEPAKPSEPGERAEATEATEPAEPAEATEASATRTT</sequence>